<gene>
    <name evidence="7" type="ORF">ECPE_LOCUS16174</name>
</gene>
<reference evidence="9" key="1">
    <citation type="submission" date="2016-06" db="UniProtKB">
        <authorList>
            <consortium name="WormBaseParasite"/>
        </authorList>
    </citation>
    <scope>IDENTIFICATION</scope>
</reference>
<proteinExistence type="inferred from homology"/>
<dbReference type="InterPro" id="IPR034666">
    <property type="entry name" value="ARPC2/4"/>
</dbReference>
<dbReference type="PANTHER" id="PTHR12058">
    <property type="entry name" value="ARP2/3 COMPLEX 34 KDA SUBUNIT"/>
    <property type="match status" value="1"/>
</dbReference>
<accession>A0A183BAD9</accession>
<dbReference type="PANTHER" id="PTHR12058:SF0">
    <property type="entry name" value="ACTIN-RELATED PROTEIN 2_3 COMPLEX SUBUNIT 2"/>
    <property type="match status" value="1"/>
</dbReference>
<dbReference type="GO" id="GO:0051015">
    <property type="term" value="F:actin filament binding"/>
    <property type="evidence" value="ECO:0007669"/>
    <property type="project" value="TreeGrafter"/>
</dbReference>
<dbReference type="WBParaSite" id="ECPE_0001621701-mRNA-1">
    <property type="protein sequence ID" value="ECPE_0001621701-mRNA-1"/>
    <property type="gene ID" value="ECPE_0001621701"/>
</dbReference>
<evidence type="ECO:0000256" key="5">
    <source>
        <dbReference type="ARBA" id="ARBA00023212"/>
    </source>
</evidence>
<dbReference type="GO" id="GO:0030041">
    <property type="term" value="P:actin filament polymerization"/>
    <property type="evidence" value="ECO:0007669"/>
    <property type="project" value="InterPro"/>
</dbReference>
<dbReference type="Gene3D" id="3.30.1460.20">
    <property type="match status" value="1"/>
</dbReference>
<comment type="subunit">
    <text evidence="6">Component of the Arp2/3 complex.</text>
</comment>
<dbReference type="AlphaFoldDB" id="A0A183BAD9"/>
<dbReference type="OrthoDB" id="148331at2759"/>
<reference evidence="7 8" key="2">
    <citation type="submission" date="2018-11" db="EMBL/GenBank/DDBJ databases">
        <authorList>
            <consortium name="Pathogen Informatics"/>
        </authorList>
    </citation>
    <scope>NUCLEOTIDE SEQUENCE [LARGE SCALE GENOMIC DNA]</scope>
    <source>
        <strain evidence="7 8">Egypt</strain>
    </source>
</reference>
<dbReference type="SUPFAM" id="SSF69645">
    <property type="entry name" value="Arp2/3 complex subunits"/>
    <property type="match status" value="1"/>
</dbReference>
<evidence type="ECO:0000256" key="2">
    <source>
        <dbReference type="ARBA" id="ARBA00007192"/>
    </source>
</evidence>
<dbReference type="GO" id="GO:0005200">
    <property type="term" value="F:structural constituent of cytoskeleton"/>
    <property type="evidence" value="ECO:0007669"/>
    <property type="project" value="TreeGrafter"/>
</dbReference>
<evidence type="ECO:0000313" key="8">
    <source>
        <dbReference type="Proteomes" id="UP000272942"/>
    </source>
</evidence>
<name>A0A183BAD9_9TREM</name>
<dbReference type="InterPro" id="IPR007188">
    <property type="entry name" value="ARPC2"/>
</dbReference>
<protein>
    <recommendedName>
        <fullName evidence="6">Arp2/3 complex 34 kDa subunit</fullName>
    </recommendedName>
</protein>
<comment type="function">
    <text evidence="6">Functions as actin-binding component of the Arp2/3 complex which is involved in regulation of actin polymerization and together with an activating nucleation-promoting factor (NPF) mediates the formation of branched actin networks.</text>
</comment>
<evidence type="ECO:0000256" key="4">
    <source>
        <dbReference type="ARBA" id="ARBA00023203"/>
    </source>
</evidence>
<evidence type="ECO:0000313" key="9">
    <source>
        <dbReference type="WBParaSite" id="ECPE_0001621701-mRNA-1"/>
    </source>
</evidence>
<dbReference type="GO" id="GO:0005885">
    <property type="term" value="C:Arp2/3 protein complex"/>
    <property type="evidence" value="ECO:0007669"/>
    <property type="project" value="InterPro"/>
</dbReference>
<evidence type="ECO:0000256" key="1">
    <source>
        <dbReference type="ARBA" id="ARBA00004245"/>
    </source>
</evidence>
<keyword evidence="3 6" id="KW-0963">Cytoplasm</keyword>
<comment type="subcellular location">
    <subcellularLocation>
        <location evidence="1 6">Cytoplasm</location>
        <location evidence="1 6">Cytoskeleton</location>
    </subcellularLocation>
</comment>
<comment type="similarity">
    <text evidence="2 6">Belongs to the ARPC2 family.</text>
</comment>
<evidence type="ECO:0000256" key="3">
    <source>
        <dbReference type="ARBA" id="ARBA00022490"/>
    </source>
</evidence>
<organism evidence="9">
    <name type="scientific">Echinostoma caproni</name>
    <dbReference type="NCBI Taxonomy" id="27848"/>
    <lineage>
        <taxon>Eukaryota</taxon>
        <taxon>Metazoa</taxon>
        <taxon>Spiralia</taxon>
        <taxon>Lophotrochozoa</taxon>
        <taxon>Platyhelminthes</taxon>
        <taxon>Trematoda</taxon>
        <taxon>Digenea</taxon>
        <taxon>Plagiorchiida</taxon>
        <taxon>Echinostomata</taxon>
        <taxon>Echinostomatoidea</taxon>
        <taxon>Echinostomatidae</taxon>
        <taxon>Echinostoma</taxon>
    </lineage>
</organism>
<keyword evidence="4 6" id="KW-0009">Actin-binding</keyword>
<evidence type="ECO:0000313" key="7">
    <source>
        <dbReference type="EMBL" id="VDP93446.1"/>
    </source>
</evidence>
<dbReference type="Pfam" id="PF04045">
    <property type="entry name" value="P34-Arc"/>
    <property type="match status" value="1"/>
</dbReference>
<keyword evidence="5 6" id="KW-0206">Cytoskeleton</keyword>
<dbReference type="Proteomes" id="UP000272942">
    <property type="component" value="Unassembled WGS sequence"/>
</dbReference>
<keyword evidence="8" id="KW-1185">Reference proteome</keyword>
<dbReference type="EMBL" id="UZAN01063241">
    <property type="protein sequence ID" value="VDP93446.1"/>
    <property type="molecule type" value="Genomic_DNA"/>
</dbReference>
<dbReference type="GO" id="GO:0034314">
    <property type="term" value="P:Arp2/3 complex-mediated actin nucleation"/>
    <property type="evidence" value="ECO:0007669"/>
    <property type="project" value="InterPro"/>
</dbReference>
<evidence type="ECO:0000256" key="6">
    <source>
        <dbReference type="RuleBase" id="RU364015"/>
    </source>
</evidence>
<sequence>MILLDVYNRSVEELLLNRFEKAKEEPDAKVRMNYTLPDFDGVVYHVCDSGPDKKRILVSIFLKFFDELKQHGALEYLRKVYGDLLADEPKAGQSVTLNIDLDKLEDDYAPLARKCAMLKRNCMASVFVKFFDLQPTLEPKAAVERAVIHYRNDETL</sequence>